<keyword evidence="2" id="KW-0808">Transferase</keyword>
<keyword evidence="3" id="KW-1185">Reference proteome</keyword>
<protein>
    <submittedName>
        <fullName evidence="2">Methyltransferase domain-containing protein</fullName>
    </submittedName>
</protein>
<dbReference type="EMBL" id="FPAB01000003">
    <property type="protein sequence ID" value="SFS64498.1"/>
    <property type="molecule type" value="Genomic_DNA"/>
</dbReference>
<dbReference type="STRING" id="1176198.SAMN05444716_103104"/>
<evidence type="ECO:0000259" key="1">
    <source>
        <dbReference type="Pfam" id="PF13649"/>
    </source>
</evidence>
<dbReference type="Gene3D" id="3.40.50.150">
    <property type="entry name" value="Vaccinia Virus protein VP39"/>
    <property type="match status" value="1"/>
</dbReference>
<accession>A0A1I6RJ48</accession>
<dbReference type="GO" id="GO:0008168">
    <property type="term" value="F:methyltransferase activity"/>
    <property type="evidence" value="ECO:0007669"/>
    <property type="project" value="UniProtKB-KW"/>
</dbReference>
<dbReference type="InterPro" id="IPR029063">
    <property type="entry name" value="SAM-dependent_MTases_sf"/>
</dbReference>
<name>A0A1I6RJ48_9ACTN</name>
<gene>
    <name evidence="2" type="ORF">SAMN05444716_103104</name>
</gene>
<dbReference type="SUPFAM" id="SSF53335">
    <property type="entry name" value="S-adenosyl-L-methionine-dependent methyltransferases"/>
    <property type="match status" value="1"/>
</dbReference>
<organism evidence="2 3">
    <name type="scientific">Streptomyces harbinensis</name>
    <dbReference type="NCBI Taxonomy" id="1176198"/>
    <lineage>
        <taxon>Bacteria</taxon>
        <taxon>Bacillati</taxon>
        <taxon>Actinomycetota</taxon>
        <taxon>Actinomycetes</taxon>
        <taxon>Kitasatosporales</taxon>
        <taxon>Streptomycetaceae</taxon>
        <taxon>Streptomyces</taxon>
    </lineage>
</organism>
<dbReference type="CDD" id="cd02440">
    <property type="entry name" value="AdoMet_MTases"/>
    <property type="match status" value="1"/>
</dbReference>
<dbReference type="GO" id="GO:0032259">
    <property type="term" value="P:methylation"/>
    <property type="evidence" value="ECO:0007669"/>
    <property type="project" value="UniProtKB-KW"/>
</dbReference>
<dbReference type="AlphaFoldDB" id="A0A1I6RJ48"/>
<dbReference type="Proteomes" id="UP000198873">
    <property type="component" value="Unassembled WGS sequence"/>
</dbReference>
<reference evidence="3" key="1">
    <citation type="submission" date="2016-10" db="EMBL/GenBank/DDBJ databases">
        <authorList>
            <person name="Varghese N."/>
            <person name="Submissions S."/>
        </authorList>
    </citation>
    <scope>NUCLEOTIDE SEQUENCE [LARGE SCALE GENOMIC DNA]</scope>
    <source>
        <strain evidence="3">CGMCC 4.7047</strain>
    </source>
</reference>
<dbReference type="InterPro" id="IPR041698">
    <property type="entry name" value="Methyltransf_25"/>
</dbReference>
<dbReference type="Pfam" id="PF13649">
    <property type="entry name" value="Methyltransf_25"/>
    <property type="match status" value="1"/>
</dbReference>
<proteinExistence type="predicted"/>
<keyword evidence="2" id="KW-0489">Methyltransferase</keyword>
<evidence type="ECO:0000313" key="3">
    <source>
        <dbReference type="Proteomes" id="UP000198873"/>
    </source>
</evidence>
<feature type="domain" description="Methyltransferase" evidence="1">
    <location>
        <begin position="72"/>
        <end position="163"/>
    </location>
</feature>
<sequence length="243" mass="25921">MTAAMPRGGPDASRLDRWYETDRPEYLDRPDTPREAARVRRGLDRLHRLTGGYDRFARWTLAYAGRAPAPRVLELGAGTGGLSRRVLHRHPAARVTVSDVEPGTVAALRAGPLGAHPRATVRRLDATAVDAPDLAFDVAVFAASLHHLPADAVRAVLREGTRVAGTLLLIDAWRSPLLCVPAVPLMFVTGGPAHVHDGLISLRKAYGAAALRELAATAGPEPLRLRMRFGLPGCLVAAVSAPG</sequence>
<evidence type="ECO:0000313" key="2">
    <source>
        <dbReference type="EMBL" id="SFS64498.1"/>
    </source>
</evidence>